<dbReference type="CDD" id="cd00038">
    <property type="entry name" value="CAP_ED"/>
    <property type="match status" value="1"/>
</dbReference>
<gene>
    <name evidence="2" type="ORF">SAMN04488522_105428</name>
</gene>
<dbReference type="OrthoDB" id="680421at2"/>
<dbReference type="Pfam" id="PF00027">
    <property type="entry name" value="cNMP_binding"/>
    <property type="match status" value="1"/>
</dbReference>
<keyword evidence="2" id="KW-0418">Kinase</keyword>
<accession>A0A1M5JMJ6</accession>
<dbReference type="Gene3D" id="2.60.120.10">
    <property type="entry name" value="Jelly Rolls"/>
    <property type="match status" value="1"/>
</dbReference>
<name>A0A1M5JMJ6_9SPHI</name>
<dbReference type="InterPro" id="IPR014710">
    <property type="entry name" value="RmlC-like_jellyroll"/>
</dbReference>
<organism evidence="2 3">
    <name type="scientific">Pedobacter caeni</name>
    <dbReference type="NCBI Taxonomy" id="288992"/>
    <lineage>
        <taxon>Bacteria</taxon>
        <taxon>Pseudomonadati</taxon>
        <taxon>Bacteroidota</taxon>
        <taxon>Sphingobacteriia</taxon>
        <taxon>Sphingobacteriales</taxon>
        <taxon>Sphingobacteriaceae</taxon>
        <taxon>Pedobacter</taxon>
    </lineage>
</organism>
<keyword evidence="2" id="KW-0808">Transferase</keyword>
<keyword evidence="3" id="KW-1185">Reference proteome</keyword>
<dbReference type="AlphaFoldDB" id="A0A1M5JMJ6"/>
<dbReference type="InterPro" id="IPR000595">
    <property type="entry name" value="cNMP-bd_dom"/>
</dbReference>
<sequence>MRLLTEIEKVIPISMEMESALRKKFVKRNVFRTESLHQTGKIARALFFIEEGLIRIFYHNSSGKDITYGFYTEGDFITIPESFYTQSPSKYHMEMLEDGEIYEVSCTDLNQLFSDFPEMQKFENKTLQSFLLKASERIVALQFLSAEERYDTLMEAQPSIIGRAPLGTIASYLGITQETLSRIRNKKKMLFDPDQKEIA</sequence>
<dbReference type="GO" id="GO:0016301">
    <property type="term" value="F:kinase activity"/>
    <property type="evidence" value="ECO:0007669"/>
    <property type="project" value="UniProtKB-KW"/>
</dbReference>
<proteinExistence type="predicted"/>
<dbReference type="EMBL" id="FQUQ01000005">
    <property type="protein sequence ID" value="SHG41738.1"/>
    <property type="molecule type" value="Genomic_DNA"/>
</dbReference>
<evidence type="ECO:0000313" key="2">
    <source>
        <dbReference type="EMBL" id="SHG41738.1"/>
    </source>
</evidence>
<feature type="domain" description="Cyclic nucleotide-binding" evidence="1">
    <location>
        <begin position="33"/>
        <end position="114"/>
    </location>
</feature>
<evidence type="ECO:0000259" key="1">
    <source>
        <dbReference type="Pfam" id="PF00027"/>
    </source>
</evidence>
<evidence type="ECO:0000313" key="3">
    <source>
        <dbReference type="Proteomes" id="UP000184287"/>
    </source>
</evidence>
<dbReference type="RefSeq" id="WP_073235127.1">
    <property type="nucleotide sequence ID" value="NZ_FQUQ01000005.1"/>
</dbReference>
<dbReference type="STRING" id="288992.SAMN04488522_105428"/>
<dbReference type="InterPro" id="IPR018490">
    <property type="entry name" value="cNMP-bd_dom_sf"/>
</dbReference>
<protein>
    <submittedName>
        <fullName evidence="2">cAMP-binding domain of CRP or a regulatory subunit of cAMP-dependent protein kinases</fullName>
    </submittedName>
</protein>
<dbReference type="SUPFAM" id="SSF51206">
    <property type="entry name" value="cAMP-binding domain-like"/>
    <property type="match status" value="1"/>
</dbReference>
<reference evidence="3" key="1">
    <citation type="submission" date="2016-11" db="EMBL/GenBank/DDBJ databases">
        <authorList>
            <person name="Varghese N."/>
            <person name="Submissions S."/>
        </authorList>
    </citation>
    <scope>NUCLEOTIDE SEQUENCE [LARGE SCALE GENOMIC DNA]</scope>
    <source>
        <strain evidence="3">DSM 16990</strain>
    </source>
</reference>
<dbReference type="Proteomes" id="UP000184287">
    <property type="component" value="Unassembled WGS sequence"/>
</dbReference>